<evidence type="ECO:0000256" key="11">
    <source>
        <dbReference type="PROSITE-ProRule" id="PRU00169"/>
    </source>
</evidence>
<evidence type="ECO:0000256" key="7">
    <source>
        <dbReference type="ARBA" id="ARBA00023159"/>
    </source>
</evidence>
<keyword evidence="4 10" id="KW-0902">Two-component regulatory system</keyword>
<gene>
    <name evidence="13" type="ORF">GX523_12530</name>
</gene>
<feature type="modified residue" description="4-aspartylphosphate" evidence="11">
    <location>
        <position position="54"/>
    </location>
</feature>
<proteinExistence type="predicted"/>
<dbReference type="CDD" id="cd19925">
    <property type="entry name" value="REC_citrate_TCS"/>
    <property type="match status" value="1"/>
</dbReference>
<reference evidence="13 14" key="1">
    <citation type="journal article" date="2020" name="Biotechnol. Biofuels">
        <title>New insights from the biogas microbiome by comprehensive genome-resolved metagenomics of nearly 1600 species originating from multiple anaerobic digesters.</title>
        <authorList>
            <person name="Campanaro S."/>
            <person name="Treu L."/>
            <person name="Rodriguez-R L.M."/>
            <person name="Kovalovszki A."/>
            <person name="Ziels R.M."/>
            <person name="Maus I."/>
            <person name="Zhu X."/>
            <person name="Kougias P.G."/>
            <person name="Basile A."/>
            <person name="Luo G."/>
            <person name="Schluter A."/>
            <person name="Konstantinidis K.T."/>
            <person name="Angelidaki I."/>
        </authorList>
    </citation>
    <scope>NUCLEOTIDE SEQUENCE [LARGE SCALE GENOMIC DNA]</scope>
    <source>
        <strain evidence="13">AS05jafATM_4</strain>
    </source>
</reference>
<dbReference type="Proteomes" id="UP000553059">
    <property type="component" value="Unassembled WGS sequence"/>
</dbReference>
<dbReference type="GO" id="GO:0003700">
    <property type="term" value="F:DNA-binding transcription factor activity"/>
    <property type="evidence" value="ECO:0007669"/>
    <property type="project" value="InterPro"/>
</dbReference>
<dbReference type="AlphaFoldDB" id="A0A7C7DAM3"/>
<comment type="caution">
    <text evidence="13">The sequence shown here is derived from an EMBL/GenBank/DDBJ whole genome shotgun (WGS) entry which is preliminary data.</text>
</comment>
<evidence type="ECO:0000256" key="9">
    <source>
        <dbReference type="ARBA" id="ARBA00024867"/>
    </source>
</evidence>
<dbReference type="PANTHER" id="PTHR45526">
    <property type="entry name" value="TRANSCRIPTIONAL REGULATORY PROTEIN DPIA"/>
    <property type="match status" value="1"/>
</dbReference>
<dbReference type="Pfam" id="PF00072">
    <property type="entry name" value="Response_reg"/>
    <property type="match status" value="1"/>
</dbReference>
<evidence type="ECO:0000256" key="10">
    <source>
        <dbReference type="PIRNR" id="PIRNR006171"/>
    </source>
</evidence>
<keyword evidence="5 10" id="KW-0805">Transcription regulation</keyword>
<evidence type="ECO:0000256" key="4">
    <source>
        <dbReference type="ARBA" id="ARBA00023012"/>
    </source>
</evidence>
<dbReference type="PIRSF" id="PIRSF006171">
    <property type="entry name" value="RR_citrat_malat"/>
    <property type="match status" value="1"/>
</dbReference>
<sequence>MIKVLIIEDDPMVAELNRLYLEQVGGFQLVASARSADEAMKVLKKKKVDLILLDIFMPGINGLEFLTQLRKSEIESDVIIVSASTDSQSIRKALQHGAVDYLIKPFEYERFRDALNAYKKRELLMKNKEKLSQKDLDKQIFNKEEEDSVEKKPDLPKGISRDTLKLVWDHILVTQDTSFTTEEMAQRVGISRVSMSKYISFLRGQEVLNTEISYGAIGRPVNYHRINQLKVKDFKQYLKEIQ</sequence>
<evidence type="ECO:0000256" key="1">
    <source>
        <dbReference type="ARBA" id="ARBA00004496"/>
    </source>
</evidence>
<dbReference type="InterPro" id="IPR024187">
    <property type="entry name" value="Sig_transdc_resp-reg_cit/mal"/>
</dbReference>
<evidence type="ECO:0000256" key="3">
    <source>
        <dbReference type="ARBA" id="ARBA00022553"/>
    </source>
</evidence>
<dbReference type="InterPro" id="IPR001789">
    <property type="entry name" value="Sig_transdc_resp-reg_receiver"/>
</dbReference>
<evidence type="ECO:0000313" key="13">
    <source>
        <dbReference type="EMBL" id="HHY27539.1"/>
    </source>
</evidence>
<protein>
    <recommendedName>
        <fullName evidence="10">Transcriptional regulatory protein</fullName>
    </recommendedName>
</protein>
<dbReference type="GO" id="GO:0005737">
    <property type="term" value="C:cytoplasm"/>
    <property type="evidence" value="ECO:0007669"/>
    <property type="project" value="UniProtKB-SubCell"/>
</dbReference>
<keyword evidence="6 10" id="KW-0238">DNA-binding</keyword>
<dbReference type="PROSITE" id="PS50110">
    <property type="entry name" value="RESPONSE_REGULATORY"/>
    <property type="match status" value="1"/>
</dbReference>
<evidence type="ECO:0000313" key="14">
    <source>
        <dbReference type="Proteomes" id="UP000553059"/>
    </source>
</evidence>
<dbReference type="GO" id="GO:0003677">
    <property type="term" value="F:DNA binding"/>
    <property type="evidence" value="ECO:0007669"/>
    <property type="project" value="UniProtKB-KW"/>
</dbReference>
<keyword evidence="3 11" id="KW-0597">Phosphoprotein</keyword>
<comment type="function">
    <text evidence="9">May play the central regulatory role in sporulation. It may be an element of the effector pathway responsible for the activation of sporulation genes in response to nutritional stress. Spo0A may act in concert with spo0H (a sigma factor) to control the expression of some genes that are critical to the sporulation process.</text>
</comment>
<dbReference type="InterPro" id="IPR051271">
    <property type="entry name" value="2C-system_Tx_regulators"/>
</dbReference>
<keyword evidence="7 10" id="KW-0010">Activator</keyword>
<dbReference type="InterPro" id="IPR011006">
    <property type="entry name" value="CheY-like_superfamily"/>
</dbReference>
<evidence type="ECO:0000256" key="5">
    <source>
        <dbReference type="ARBA" id="ARBA00023015"/>
    </source>
</evidence>
<name>A0A7C7DAM3_9FIRM</name>
<keyword evidence="8 10" id="KW-0804">Transcription</keyword>
<keyword evidence="2 10" id="KW-0963">Cytoplasm</keyword>
<dbReference type="EMBL" id="DUTF01000271">
    <property type="protein sequence ID" value="HHY27539.1"/>
    <property type="molecule type" value="Genomic_DNA"/>
</dbReference>
<dbReference type="PANTHER" id="PTHR45526:SF1">
    <property type="entry name" value="TRANSCRIPTIONAL REGULATORY PROTEIN DCUR-RELATED"/>
    <property type="match status" value="1"/>
</dbReference>
<dbReference type="SUPFAM" id="SSF52172">
    <property type="entry name" value="CheY-like"/>
    <property type="match status" value="1"/>
</dbReference>
<evidence type="ECO:0000256" key="8">
    <source>
        <dbReference type="ARBA" id="ARBA00023163"/>
    </source>
</evidence>
<evidence type="ECO:0000256" key="2">
    <source>
        <dbReference type="ARBA" id="ARBA00022490"/>
    </source>
</evidence>
<organism evidence="13 14">
    <name type="scientific">Desulfitobacterium dehalogenans</name>
    <dbReference type="NCBI Taxonomy" id="36854"/>
    <lineage>
        <taxon>Bacteria</taxon>
        <taxon>Bacillati</taxon>
        <taxon>Bacillota</taxon>
        <taxon>Clostridia</taxon>
        <taxon>Eubacteriales</taxon>
        <taxon>Desulfitobacteriaceae</taxon>
        <taxon>Desulfitobacterium</taxon>
    </lineage>
</organism>
<evidence type="ECO:0000256" key="6">
    <source>
        <dbReference type="ARBA" id="ARBA00023125"/>
    </source>
</evidence>
<dbReference type="Gene3D" id="3.40.50.2300">
    <property type="match status" value="1"/>
</dbReference>
<evidence type="ECO:0000259" key="12">
    <source>
        <dbReference type="PROSITE" id="PS50110"/>
    </source>
</evidence>
<dbReference type="SMART" id="SM00448">
    <property type="entry name" value="REC"/>
    <property type="match status" value="1"/>
</dbReference>
<accession>A0A7C7DAM3</accession>
<comment type="subcellular location">
    <subcellularLocation>
        <location evidence="1 10">Cytoplasm</location>
    </subcellularLocation>
</comment>
<dbReference type="GO" id="GO:0000156">
    <property type="term" value="F:phosphorelay response regulator activity"/>
    <property type="evidence" value="ECO:0007669"/>
    <property type="project" value="TreeGrafter"/>
</dbReference>
<feature type="domain" description="Response regulatory" evidence="12">
    <location>
        <begin position="3"/>
        <end position="119"/>
    </location>
</feature>